<protein>
    <recommendedName>
        <fullName evidence="3">Glycoside hydrolase family 42 N-terminal domain-containing protein</fullName>
    </recommendedName>
</protein>
<dbReference type="EMBL" id="CP012040">
    <property type="protein sequence ID" value="AKP51502.1"/>
    <property type="molecule type" value="Genomic_DNA"/>
</dbReference>
<feature type="domain" description="Glycoside hydrolase family 42 N-terminal" evidence="3">
    <location>
        <begin position="131"/>
        <end position="340"/>
    </location>
</feature>
<keyword evidence="2" id="KW-0326">Glycosidase</keyword>
<dbReference type="GO" id="GO:0009341">
    <property type="term" value="C:beta-galactosidase complex"/>
    <property type="evidence" value="ECO:0007669"/>
    <property type="project" value="InterPro"/>
</dbReference>
<dbReference type="InterPro" id="IPR017853">
    <property type="entry name" value="GH"/>
</dbReference>
<sequence>MSIAYFGLKHSQLDQIHTILFMIKTPNILDQNFQKFNLLISLLSLFTIAHPVSAQIKSEVHWENGSPSLIIDGEQYPPFAYMSYLGEEEYYTEIAASGIHLYNLPAYLGEGGINTISGIGAFRNSIWKGENEYDFSSIEVDFEKILNADPKAKVVIRFYLDPPRWWTLANPSAAAQLPDGSLFRQSFASEEWREKTKVAFQDCLDWLLKSKYRNNLAGIHVASGFTEEWFYHPKQYQDQNPVRLKAFRDWLKNKYGTVQSLRTAWNAPSVTFDNAQLSNIDEPVTDISWRDPIKDQNYIDTYRFHTEVLVDNIAYFCKIVKEKSDGKLLTGAFYGYHYFVTDPRRGHGSLAKLLDCPDLDYLSSPNVYNRSIGEDWPPMVAVNSVHKHGKLWLAENDTRTSITTLLKDRSQGIAPPGQYESGVWLGPKDHDASVSLLWKNAARMLAYGYGGWWFDMWGGWFSDPEMLQVLEKTQQFHHDYPSKNPEKMKPSVLVIVDEELSFWDKSYGRLTEKILSNRYPIAKTGSAYDLYLRTDLQEISHSQYQVIWLMGLLQLTDKETTLIKKWQKLGKTVLWTNDKGTTLNFPGKAAKFLPEKLQWKPSELKKIWAEAGVHQYITTEDICYVGRNWLSLHSVDGGEKNIQLPYLAQVIDPLTNKVLSDSTNQIQIKMDAKSTVIFRVNPF</sequence>
<gene>
    <name evidence="4" type="ORF">CA2015_2079</name>
</gene>
<proteinExistence type="predicted"/>
<dbReference type="InterPro" id="IPR013529">
    <property type="entry name" value="Glyco_hydro_42_N"/>
</dbReference>
<evidence type="ECO:0000256" key="1">
    <source>
        <dbReference type="ARBA" id="ARBA00022801"/>
    </source>
</evidence>
<evidence type="ECO:0000256" key="2">
    <source>
        <dbReference type="ARBA" id="ARBA00023295"/>
    </source>
</evidence>
<dbReference type="Proteomes" id="UP000036520">
    <property type="component" value="Chromosome"/>
</dbReference>
<dbReference type="GO" id="GO:0005975">
    <property type="term" value="P:carbohydrate metabolic process"/>
    <property type="evidence" value="ECO:0007669"/>
    <property type="project" value="InterPro"/>
</dbReference>
<dbReference type="GO" id="GO:0004565">
    <property type="term" value="F:beta-galactosidase activity"/>
    <property type="evidence" value="ECO:0007669"/>
    <property type="project" value="InterPro"/>
</dbReference>
<keyword evidence="1" id="KW-0378">Hydrolase</keyword>
<dbReference type="KEGG" id="camu:CA2015_2079"/>
<dbReference type="AlphaFoldDB" id="A0A0H4PT52"/>
<accession>A0A0H4PT52</accession>
<evidence type="ECO:0000313" key="4">
    <source>
        <dbReference type="EMBL" id="AKP51502.1"/>
    </source>
</evidence>
<evidence type="ECO:0000259" key="3">
    <source>
        <dbReference type="Pfam" id="PF02449"/>
    </source>
</evidence>
<reference evidence="4 5" key="1">
    <citation type="submission" date="2015-07" db="EMBL/GenBank/DDBJ databases">
        <authorList>
            <person name="Kim K.M."/>
        </authorList>
    </citation>
    <scope>NUCLEOTIDE SEQUENCE [LARGE SCALE GENOMIC DNA]</scope>
    <source>
        <strain evidence="4 5">KCTC 12363</strain>
    </source>
</reference>
<evidence type="ECO:0000313" key="5">
    <source>
        <dbReference type="Proteomes" id="UP000036520"/>
    </source>
</evidence>
<dbReference type="Pfam" id="PF02449">
    <property type="entry name" value="Glyco_hydro_42"/>
    <property type="match status" value="1"/>
</dbReference>
<organism evidence="4 5">
    <name type="scientific">Cyclobacterium amurskyense</name>
    <dbReference type="NCBI Taxonomy" id="320787"/>
    <lineage>
        <taxon>Bacteria</taxon>
        <taxon>Pseudomonadati</taxon>
        <taxon>Bacteroidota</taxon>
        <taxon>Cytophagia</taxon>
        <taxon>Cytophagales</taxon>
        <taxon>Cyclobacteriaceae</taxon>
        <taxon>Cyclobacterium</taxon>
    </lineage>
</organism>
<dbReference type="STRING" id="320787.CA2015_2079"/>
<name>A0A0H4PT52_9BACT</name>
<keyword evidence="5" id="KW-1185">Reference proteome</keyword>
<dbReference type="Gene3D" id="3.20.20.80">
    <property type="entry name" value="Glycosidases"/>
    <property type="match status" value="1"/>
</dbReference>
<dbReference type="SUPFAM" id="SSF51445">
    <property type="entry name" value="(Trans)glycosidases"/>
    <property type="match status" value="1"/>
</dbReference>